<keyword evidence="6" id="KW-0665">Pyrimidine biosynthesis</keyword>
<evidence type="ECO:0000313" key="8">
    <source>
        <dbReference type="EMBL" id="MEQ3354432.1"/>
    </source>
</evidence>
<dbReference type="InterPro" id="IPR024403">
    <property type="entry name" value="DHOase_cat"/>
</dbReference>
<dbReference type="PANTHER" id="PTHR43668:SF2">
    <property type="entry name" value="ALLANTOINASE"/>
    <property type="match status" value="1"/>
</dbReference>
<keyword evidence="9" id="KW-1185">Reference proteome</keyword>
<keyword evidence="4" id="KW-0479">Metal-binding</keyword>
<keyword evidence="5 8" id="KW-0378">Hydrolase</keyword>
<evidence type="ECO:0000256" key="5">
    <source>
        <dbReference type="ARBA" id="ARBA00022801"/>
    </source>
</evidence>
<dbReference type="Pfam" id="PF12890">
    <property type="entry name" value="DHOase"/>
    <property type="match status" value="1"/>
</dbReference>
<evidence type="ECO:0000256" key="3">
    <source>
        <dbReference type="ARBA" id="ARBA00010286"/>
    </source>
</evidence>
<comment type="cofactor">
    <cofactor evidence="1">
        <name>Zn(2+)</name>
        <dbReference type="ChEBI" id="CHEBI:29105"/>
    </cofactor>
</comment>
<proteinExistence type="inferred from homology"/>
<dbReference type="PROSITE" id="PS00482">
    <property type="entry name" value="DIHYDROOROTASE_1"/>
    <property type="match status" value="1"/>
</dbReference>
<dbReference type="Gene3D" id="3.20.20.140">
    <property type="entry name" value="Metal-dependent hydrolases"/>
    <property type="match status" value="1"/>
</dbReference>
<dbReference type="Gene3D" id="2.30.40.10">
    <property type="entry name" value="Urease, subunit C, domain 1"/>
    <property type="match status" value="1"/>
</dbReference>
<sequence>MATLTVKNVRIIDPVSRRYETATLIVPVEGADKTVDGEGLMAFPAFVDVHVHLRDPGFTEKESLETGAAAALHGGYGHILAMANTKPVMTGDIIADFYARAKSLPLYAYTVSALTKDLKGEVLVDMEEAARLGAVGFSDDGFPVDNMDLLKEGLLRAKALDLPVSLHEEDPAYVKNPGVDSRFAPAFGLKGADAMAEYSLSARDLSLAHYLGAKLDIQHISCALTARLVAAFAESGANVLGEITPHHLTMTGEDVKTYGTLAKMNPPLRTAEDASDLAKFIGHENFCIATDHAPHTTEEKNRPLKDAPSGITGLETAFVLLYTELVLKDKCTLEDLIAAMTKIPADFYKLPHKGVAGGEFVLFDPEGETAVDEAFFRGKSHNSPLIGKTFKGKIKGICVKGKYHAFE</sequence>
<comment type="caution">
    <text evidence="8">The sequence shown here is derived from an EMBL/GenBank/DDBJ whole genome shotgun (WGS) entry which is preliminary data.</text>
</comment>
<evidence type="ECO:0000256" key="6">
    <source>
        <dbReference type="ARBA" id="ARBA00022975"/>
    </source>
</evidence>
<dbReference type="NCBIfam" id="TIGR00857">
    <property type="entry name" value="pyrC_multi"/>
    <property type="match status" value="1"/>
</dbReference>
<reference evidence="8 9" key="1">
    <citation type="submission" date="2024-04" db="EMBL/GenBank/DDBJ databases">
        <title>Human intestinal bacterial collection.</title>
        <authorList>
            <person name="Pauvert C."/>
            <person name="Hitch T.C.A."/>
            <person name="Clavel T."/>
        </authorList>
    </citation>
    <scope>NUCLEOTIDE SEQUENCE [LARGE SCALE GENOMIC DNA]</scope>
    <source>
        <strain evidence="8 9">CLA-SR-H026</strain>
    </source>
</reference>
<evidence type="ECO:0000256" key="1">
    <source>
        <dbReference type="ARBA" id="ARBA00001947"/>
    </source>
</evidence>
<comment type="function">
    <text evidence="2">Catalyzes the reversible cyclization of carbamoyl aspartate to dihydroorotate.</text>
</comment>
<protein>
    <submittedName>
        <fullName evidence="8">Dihydroorotase</fullName>
        <ecNumber evidence="8">3.5.2.3</ecNumber>
    </submittedName>
</protein>
<name>A0ABV1J8C2_9FIRM</name>
<comment type="similarity">
    <text evidence="3">Belongs to the metallo-dependent hydrolases superfamily. DHOase family. Class I DHOase subfamily.</text>
</comment>
<evidence type="ECO:0000259" key="7">
    <source>
        <dbReference type="Pfam" id="PF12890"/>
    </source>
</evidence>
<dbReference type="EC" id="3.5.2.3" evidence="8"/>
<gene>
    <name evidence="8" type="ORF">AAA081_09030</name>
</gene>
<dbReference type="InterPro" id="IPR032466">
    <property type="entry name" value="Metal_Hydrolase"/>
</dbReference>
<dbReference type="InterPro" id="IPR004722">
    <property type="entry name" value="DHOase"/>
</dbReference>
<evidence type="ECO:0000313" key="9">
    <source>
        <dbReference type="Proteomes" id="UP001481872"/>
    </source>
</evidence>
<dbReference type="Proteomes" id="UP001481872">
    <property type="component" value="Unassembled WGS sequence"/>
</dbReference>
<dbReference type="PROSITE" id="PS00483">
    <property type="entry name" value="DIHYDROOROTASE_2"/>
    <property type="match status" value="1"/>
</dbReference>
<feature type="domain" description="Dihydroorotase catalytic" evidence="7">
    <location>
        <begin position="43"/>
        <end position="221"/>
    </location>
</feature>
<dbReference type="SUPFAM" id="SSF51556">
    <property type="entry name" value="Metallo-dependent hydrolases"/>
    <property type="match status" value="1"/>
</dbReference>
<dbReference type="SUPFAM" id="SSF51338">
    <property type="entry name" value="Composite domain of metallo-dependent hydrolases"/>
    <property type="match status" value="1"/>
</dbReference>
<dbReference type="InterPro" id="IPR050138">
    <property type="entry name" value="DHOase/Allantoinase_Hydrolase"/>
</dbReference>
<dbReference type="PANTHER" id="PTHR43668">
    <property type="entry name" value="ALLANTOINASE"/>
    <property type="match status" value="1"/>
</dbReference>
<evidence type="ECO:0000256" key="2">
    <source>
        <dbReference type="ARBA" id="ARBA00002368"/>
    </source>
</evidence>
<dbReference type="EMBL" id="JBBNPS010000050">
    <property type="protein sequence ID" value="MEQ3354432.1"/>
    <property type="molecule type" value="Genomic_DNA"/>
</dbReference>
<dbReference type="RefSeq" id="WP_349054697.1">
    <property type="nucleotide sequence ID" value="NZ_JBBNPS010000050.1"/>
</dbReference>
<dbReference type="CDD" id="cd01317">
    <property type="entry name" value="DHOase_IIa"/>
    <property type="match status" value="1"/>
</dbReference>
<organism evidence="8 9">
    <name type="scientific">Aedoeadaptatus acetigenes</name>
    <dbReference type="NCBI Taxonomy" id="2981723"/>
    <lineage>
        <taxon>Bacteria</taxon>
        <taxon>Bacillati</taxon>
        <taxon>Bacillota</taxon>
        <taxon>Tissierellia</taxon>
        <taxon>Tissierellales</taxon>
        <taxon>Peptoniphilaceae</taxon>
        <taxon>Aedoeadaptatus</taxon>
    </lineage>
</organism>
<accession>A0ABV1J8C2</accession>
<dbReference type="InterPro" id="IPR011059">
    <property type="entry name" value="Metal-dep_hydrolase_composite"/>
</dbReference>
<dbReference type="InterPro" id="IPR002195">
    <property type="entry name" value="Dihydroorotase_CS"/>
</dbReference>
<dbReference type="GO" id="GO:0004151">
    <property type="term" value="F:dihydroorotase activity"/>
    <property type="evidence" value="ECO:0007669"/>
    <property type="project" value="UniProtKB-EC"/>
</dbReference>
<evidence type="ECO:0000256" key="4">
    <source>
        <dbReference type="ARBA" id="ARBA00022723"/>
    </source>
</evidence>